<dbReference type="RefSeq" id="WP_307633804.1">
    <property type="nucleotide sequence ID" value="NZ_JAPHEH010000001.1"/>
</dbReference>
<dbReference type="PANTHER" id="PTHR43343:SF3">
    <property type="entry name" value="PROTEASE DO-LIKE 8, CHLOROPLASTIC"/>
    <property type="match status" value="1"/>
</dbReference>
<dbReference type="GO" id="GO:0006508">
    <property type="term" value="P:proteolysis"/>
    <property type="evidence" value="ECO:0007669"/>
    <property type="project" value="UniProtKB-KW"/>
</dbReference>
<dbReference type="InterPro" id="IPR001478">
    <property type="entry name" value="PDZ"/>
</dbReference>
<evidence type="ECO:0000256" key="2">
    <source>
        <dbReference type="ARBA" id="ARBA00022670"/>
    </source>
</evidence>
<name>A0A9X4RN22_9BACT</name>
<evidence type="ECO:0000313" key="6">
    <source>
        <dbReference type="EMBL" id="MDG4476840.1"/>
    </source>
</evidence>
<evidence type="ECO:0000256" key="4">
    <source>
        <dbReference type="ARBA" id="ARBA00022825"/>
    </source>
</evidence>
<dbReference type="GO" id="GO:0004252">
    <property type="term" value="F:serine-type endopeptidase activity"/>
    <property type="evidence" value="ECO:0007669"/>
    <property type="project" value="InterPro"/>
</dbReference>
<gene>
    <name evidence="6" type="ORF">OLX77_11810</name>
</gene>
<comment type="similarity">
    <text evidence="1">Belongs to the peptidase S1C family.</text>
</comment>
<evidence type="ECO:0000259" key="5">
    <source>
        <dbReference type="PROSITE" id="PS50106"/>
    </source>
</evidence>
<dbReference type="InterPro" id="IPR036034">
    <property type="entry name" value="PDZ_sf"/>
</dbReference>
<organism evidence="6 7">
    <name type="scientific">Thiovibrio frasassiensis</name>
    <dbReference type="NCBI Taxonomy" id="2984131"/>
    <lineage>
        <taxon>Bacteria</taxon>
        <taxon>Pseudomonadati</taxon>
        <taxon>Thermodesulfobacteriota</taxon>
        <taxon>Desulfobulbia</taxon>
        <taxon>Desulfobulbales</taxon>
        <taxon>Thiovibrionaceae</taxon>
        <taxon>Thiovibrio</taxon>
    </lineage>
</organism>
<feature type="domain" description="PDZ" evidence="5">
    <location>
        <begin position="274"/>
        <end position="360"/>
    </location>
</feature>
<evidence type="ECO:0000313" key="7">
    <source>
        <dbReference type="Proteomes" id="UP001154240"/>
    </source>
</evidence>
<dbReference type="InterPro" id="IPR001940">
    <property type="entry name" value="Peptidase_S1C"/>
</dbReference>
<accession>A0A9X4RN22</accession>
<dbReference type="Proteomes" id="UP001154240">
    <property type="component" value="Unassembled WGS sequence"/>
</dbReference>
<keyword evidence="4" id="KW-0720">Serine protease</keyword>
<dbReference type="InterPro" id="IPR043504">
    <property type="entry name" value="Peptidase_S1_PA_chymotrypsin"/>
</dbReference>
<comment type="caution">
    <text evidence="6">The sequence shown here is derived from an EMBL/GenBank/DDBJ whole genome shotgun (WGS) entry which is preliminary data.</text>
</comment>
<sequence>MNIPSPTPPRQKRVSVALLLLFILLGWLFFFVYQRPPSLPEVVPIPVTARGDLAADEQSTIALFRSASPAVVYITNIEVRRNIFSLNIHEIPKGTGSGFLWDKQGRVVTNYHVIESASRVEVTLADRSTWQATLVGVAPDKDLAVLQISAPAEKLTPLPLGESHNLLVGQKVFAIGNPFGLDQSLTSGIVSALGREIQSATGRTIQGVIQTDAAINPGNSGGPLLDSAGRLIGVNTAIYSPSGASAGIGFAVPVDVVAQVIPEIIRYGRLIRPGLAIAVADDQIARRVGVAGVLVMNVQPGSGAEAAGLRATRRIGGEIILGDVILAVDGRKVSSYNDLRNALDHYKVGDTVTLTIERADRQMQLPLVLEEVG</sequence>
<dbReference type="PRINTS" id="PR00834">
    <property type="entry name" value="PROTEASES2C"/>
</dbReference>
<keyword evidence="2" id="KW-0645">Protease</keyword>
<dbReference type="AlphaFoldDB" id="A0A9X4RN22"/>
<dbReference type="PROSITE" id="PS50106">
    <property type="entry name" value="PDZ"/>
    <property type="match status" value="1"/>
</dbReference>
<dbReference type="FunFam" id="2.40.10.10:FF:000001">
    <property type="entry name" value="Periplasmic serine protease DegS"/>
    <property type="match status" value="1"/>
</dbReference>
<dbReference type="InterPro" id="IPR051201">
    <property type="entry name" value="Chloro_Bact_Ser_Proteases"/>
</dbReference>
<reference evidence="6" key="2">
    <citation type="submission" date="2022-10" db="EMBL/GenBank/DDBJ databases">
        <authorList>
            <person name="Aronson H.S."/>
        </authorList>
    </citation>
    <scope>NUCLEOTIDE SEQUENCE</scope>
    <source>
        <strain evidence="6">RS19-109</strain>
    </source>
</reference>
<protein>
    <submittedName>
        <fullName evidence="6">Trypsin-like peptidase domain-containing protein</fullName>
    </submittedName>
</protein>
<keyword evidence="3" id="KW-0378">Hydrolase</keyword>
<dbReference type="InterPro" id="IPR009003">
    <property type="entry name" value="Peptidase_S1_PA"/>
</dbReference>
<dbReference type="SUPFAM" id="SSF50494">
    <property type="entry name" value="Trypsin-like serine proteases"/>
    <property type="match status" value="1"/>
</dbReference>
<dbReference type="Pfam" id="PF13365">
    <property type="entry name" value="Trypsin_2"/>
    <property type="match status" value="1"/>
</dbReference>
<keyword evidence="7" id="KW-1185">Reference proteome</keyword>
<proteinExistence type="inferred from homology"/>
<evidence type="ECO:0000256" key="1">
    <source>
        <dbReference type="ARBA" id="ARBA00010541"/>
    </source>
</evidence>
<evidence type="ECO:0000256" key="3">
    <source>
        <dbReference type="ARBA" id="ARBA00022801"/>
    </source>
</evidence>
<dbReference type="Gene3D" id="2.30.42.10">
    <property type="match status" value="1"/>
</dbReference>
<dbReference type="Gene3D" id="2.40.10.10">
    <property type="entry name" value="Trypsin-like serine proteases"/>
    <property type="match status" value="2"/>
</dbReference>
<reference evidence="6" key="1">
    <citation type="journal article" date="2022" name="bioRxiv">
        <title>Thiovibrio frasassiensisgen. nov., sp. nov., an autotrophic, elemental sulfur disproportionating bacterium isolated from sulfidic karst sediment, and proposal of Thiovibrionaceae fam. nov.</title>
        <authorList>
            <person name="Aronson H."/>
            <person name="Thomas C."/>
            <person name="Bhattacharyya M."/>
            <person name="Eckstein S."/>
            <person name="Jensen S."/>
            <person name="Barco R."/>
            <person name="Macalady J."/>
            <person name="Amend J."/>
        </authorList>
    </citation>
    <scope>NUCLEOTIDE SEQUENCE</scope>
    <source>
        <strain evidence="6">RS19-109</strain>
    </source>
</reference>
<dbReference type="Pfam" id="PF13180">
    <property type="entry name" value="PDZ_2"/>
    <property type="match status" value="1"/>
</dbReference>
<dbReference type="EMBL" id="JAPHEH010000001">
    <property type="protein sequence ID" value="MDG4476840.1"/>
    <property type="molecule type" value="Genomic_DNA"/>
</dbReference>
<dbReference type="SMART" id="SM00228">
    <property type="entry name" value="PDZ"/>
    <property type="match status" value="1"/>
</dbReference>
<dbReference type="PANTHER" id="PTHR43343">
    <property type="entry name" value="PEPTIDASE S12"/>
    <property type="match status" value="1"/>
</dbReference>
<dbReference type="SUPFAM" id="SSF50156">
    <property type="entry name" value="PDZ domain-like"/>
    <property type="match status" value="1"/>
</dbReference>